<reference evidence="2 3" key="1">
    <citation type="journal article" date="2021" name="Commun. Biol.">
        <title>The genome of Shorea leprosula (Dipterocarpaceae) highlights the ecological relevance of drought in aseasonal tropical rainforests.</title>
        <authorList>
            <person name="Ng K.K.S."/>
            <person name="Kobayashi M.J."/>
            <person name="Fawcett J.A."/>
            <person name="Hatakeyama M."/>
            <person name="Paape T."/>
            <person name="Ng C.H."/>
            <person name="Ang C.C."/>
            <person name="Tnah L.H."/>
            <person name="Lee C.T."/>
            <person name="Nishiyama T."/>
            <person name="Sese J."/>
            <person name="O'Brien M.J."/>
            <person name="Copetti D."/>
            <person name="Mohd Noor M.I."/>
            <person name="Ong R.C."/>
            <person name="Putra M."/>
            <person name="Sireger I.Z."/>
            <person name="Indrioko S."/>
            <person name="Kosugi Y."/>
            <person name="Izuno A."/>
            <person name="Isagi Y."/>
            <person name="Lee S.L."/>
            <person name="Shimizu K.K."/>
        </authorList>
    </citation>
    <scope>NUCLEOTIDE SEQUENCE [LARGE SCALE GENOMIC DNA]</scope>
    <source>
        <strain evidence="2">214</strain>
    </source>
</reference>
<keyword evidence="3" id="KW-1185">Reference proteome</keyword>
<protein>
    <recommendedName>
        <fullName evidence="4">Cyclin-dependent protein kinase inhibitor SMR6</fullName>
    </recommendedName>
</protein>
<comment type="caution">
    <text evidence="2">The sequence shown here is derived from an EMBL/GenBank/DDBJ whole genome shotgun (WGS) entry which is preliminary data.</text>
</comment>
<gene>
    <name evidence="2" type="ORF">SLEP1_g45292</name>
</gene>
<name>A0AAV5LII8_9ROSI</name>
<feature type="region of interest" description="Disordered" evidence="1">
    <location>
        <begin position="38"/>
        <end position="57"/>
    </location>
</feature>
<dbReference type="AlphaFoldDB" id="A0AAV5LII8"/>
<organism evidence="2 3">
    <name type="scientific">Rubroshorea leprosula</name>
    <dbReference type="NCBI Taxonomy" id="152421"/>
    <lineage>
        <taxon>Eukaryota</taxon>
        <taxon>Viridiplantae</taxon>
        <taxon>Streptophyta</taxon>
        <taxon>Embryophyta</taxon>
        <taxon>Tracheophyta</taxon>
        <taxon>Spermatophyta</taxon>
        <taxon>Magnoliopsida</taxon>
        <taxon>eudicotyledons</taxon>
        <taxon>Gunneridae</taxon>
        <taxon>Pentapetalae</taxon>
        <taxon>rosids</taxon>
        <taxon>malvids</taxon>
        <taxon>Malvales</taxon>
        <taxon>Dipterocarpaceae</taxon>
        <taxon>Rubroshorea</taxon>
    </lineage>
</organism>
<evidence type="ECO:0008006" key="4">
    <source>
        <dbReference type="Google" id="ProtNLM"/>
    </source>
</evidence>
<evidence type="ECO:0000313" key="2">
    <source>
        <dbReference type="EMBL" id="GKV37235.1"/>
    </source>
</evidence>
<evidence type="ECO:0000313" key="3">
    <source>
        <dbReference type="Proteomes" id="UP001054252"/>
    </source>
</evidence>
<sequence length="106" mass="11919">MGFPKKTQLDGGLDSEGKKWELVGIAIRTSLKPINTKLRGKGSEEEDEACSTTPTSMEARIPEKLPCTRAPRKRRPHLRCHYGGVTEFFTTSDLETIFRCHVEKAN</sequence>
<dbReference type="Proteomes" id="UP001054252">
    <property type="component" value="Unassembled WGS sequence"/>
</dbReference>
<evidence type="ECO:0000256" key="1">
    <source>
        <dbReference type="SAM" id="MobiDB-lite"/>
    </source>
</evidence>
<proteinExistence type="predicted"/>
<dbReference type="EMBL" id="BPVZ01000121">
    <property type="protein sequence ID" value="GKV37235.1"/>
    <property type="molecule type" value="Genomic_DNA"/>
</dbReference>
<accession>A0AAV5LII8</accession>